<accession>A0ABP1X963</accession>
<protein>
    <submittedName>
        <fullName evidence="1">Uncharacterized protein</fullName>
    </submittedName>
</protein>
<proteinExistence type="predicted"/>
<reference evidence="1 2" key="1">
    <citation type="submission" date="2014-09" db="EMBL/GenBank/DDBJ databases">
        <authorList>
            <person name="Bertelli C."/>
        </authorList>
    </citation>
    <scope>NUCLEOTIDE SEQUENCE [LARGE SCALE GENOMIC DNA]</scope>
    <source>
        <strain evidence="1 2">BIC1401111250</strain>
    </source>
</reference>
<evidence type="ECO:0000313" key="1">
    <source>
        <dbReference type="EMBL" id="CEF03146.1"/>
    </source>
</evidence>
<evidence type="ECO:0000313" key="2">
    <source>
        <dbReference type="Proteomes" id="UP000043107"/>
    </source>
</evidence>
<sequence>MPVSRLLAPSPSRCTVWFRFESHMSSALPRSFQPVLSAVLDWTTGALMTVLVMTPALTVGAVRVPLASMPPSIFRLPLVSSANFALPEES</sequence>
<keyword evidence="2" id="KW-1185">Reference proteome</keyword>
<comment type="caution">
    <text evidence="1">The sequence shown here is derived from an EMBL/GenBank/DDBJ whole genome shotgun (WGS) entry which is preliminary data.</text>
</comment>
<dbReference type="EMBL" id="CCWP01000035">
    <property type="protein sequence ID" value="CEF03146.1"/>
    <property type="molecule type" value="Genomic_DNA"/>
</dbReference>
<name>A0ABP1X963_BIFLI</name>
<gene>
    <name evidence="1" type="ORF">BLIC_c01721</name>
</gene>
<dbReference type="Proteomes" id="UP000043107">
    <property type="component" value="Unassembled WGS sequence"/>
</dbReference>
<organism evidence="1 2">
    <name type="scientific">Bifidobacterium longum subsp. infantis</name>
    <dbReference type="NCBI Taxonomy" id="1682"/>
    <lineage>
        <taxon>Bacteria</taxon>
        <taxon>Bacillati</taxon>
        <taxon>Actinomycetota</taxon>
        <taxon>Actinomycetes</taxon>
        <taxon>Bifidobacteriales</taxon>
        <taxon>Bifidobacteriaceae</taxon>
        <taxon>Bifidobacterium</taxon>
    </lineage>
</organism>